<keyword evidence="3" id="KW-0028">Amino-acid biosynthesis</keyword>
<keyword evidence="5" id="KW-0486">Methionine biosynthesis</keyword>
<comment type="catalytic activity">
    <reaction evidence="6">
        <text>5'-deoxyadenosine + H2O = 5-deoxy-D-ribose + adenine</text>
        <dbReference type="Rhea" id="RHEA:29859"/>
        <dbReference type="ChEBI" id="CHEBI:15377"/>
        <dbReference type="ChEBI" id="CHEBI:16708"/>
        <dbReference type="ChEBI" id="CHEBI:17319"/>
        <dbReference type="ChEBI" id="CHEBI:149540"/>
        <dbReference type="EC" id="3.2.2.9"/>
    </reaction>
    <physiologicalReaction direction="left-to-right" evidence="6">
        <dbReference type="Rhea" id="RHEA:29860"/>
    </physiologicalReaction>
</comment>
<dbReference type="FunFam" id="3.40.50.1580:FF:000001">
    <property type="entry name" value="MTA/SAH nucleosidase family protein"/>
    <property type="match status" value="1"/>
</dbReference>
<evidence type="ECO:0000256" key="4">
    <source>
        <dbReference type="ARBA" id="ARBA00022801"/>
    </source>
</evidence>
<dbReference type="eggNOG" id="COG0775">
    <property type="taxonomic scope" value="Bacteria"/>
</dbReference>
<accession>A0A081BGM9</accession>
<reference evidence="8" key="1">
    <citation type="journal article" date="2014" name="Genome Announc.">
        <title>Draft Genome Sequence of Lactobacillus oryzae Strain SG293T.</title>
        <authorList>
            <person name="Tanizawa Y."/>
            <person name="Fujisawa T."/>
            <person name="Mochizuki T."/>
            <person name="Kaminuma E."/>
            <person name="Nakamura Y."/>
            <person name="Tohno M."/>
        </authorList>
    </citation>
    <scope>NUCLEOTIDE SEQUENCE [LARGE SCALE GENOMIC DNA]</scope>
    <source>
        <strain evidence="8">SG293</strain>
    </source>
</reference>
<dbReference type="RefSeq" id="WP_034526193.1">
    <property type="nucleotide sequence ID" value="NZ_BBJM01000003.1"/>
</dbReference>
<dbReference type="GO" id="GO:0019284">
    <property type="term" value="P:L-methionine salvage from S-adenosylmethionine"/>
    <property type="evidence" value="ECO:0007669"/>
    <property type="project" value="TreeGrafter"/>
</dbReference>
<dbReference type="InterPro" id="IPR000845">
    <property type="entry name" value="Nucleoside_phosphorylase_d"/>
</dbReference>
<dbReference type="GO" id="GO:0019509">
    <property type="term" value="P:L-methionine salvage from methylthioadenosine"/>
    <property type="evidence" value="ECO:0007669"/>
    <property type="project" value="UniProtKB-UniPathway"/>
</dbReference>
<evidence type="ECO:0000313" key="9">
    <source>
        <dbReference type="Proteomes" id="UP000028700"/>
    </source>
</evidence>
<evidence type="ECO:0000256" key="5">
    <source>
        <dbReference type="ARBA" id="ARBA00023167"/>
    </source>
</evidence>
<evidence type="ECO:0000256" key="2">
    <source>
        <dbReference type="ARBA" id="ARBA00011974"/>
    </source>
</evidence>
<dbReference type="UniPathway" id="UPA00904">
    <property type="reaction ID" value="UER00871"/>
</dbReference>
<name>A0A081BGM9_9LACO</name>
<dbReference type="EMBL" id="BBJM01000003">
    <property type="protein sequence ID" value="GAK47197.1"/>
    <property type="molecule type" value="Genomic_DNA"/>
</dbReference>
<dbReference type="Pfam" id="PF01048">
    <property type="entry name" value="PNP_UDP_1"/>
    <property type="match status" value="1"/>
</dbReference>
<dbReference type="OrthoDB" id="9792278at2"/>
<dbReference type="PANTHER" id="PTHR46832">
    <property type="entry name" value="5'-METHYLTHIOADENOSINE/S-ADENOSYLHOMOCYSTEINE NUCLEOSIDASE"/>
    <property type="match status" value="1"/>
</dbReference>
<dbReference type="GO" id="GO:0005829">
    <property type="term" value="C:cytosol"/>
    <property type="evidence" value="ECO:0007669"/>
    <property type="project" value="TreeGrafter"/>
</dbReference>
<keyword evidence="4" id="KW-0378">Hydrolase</keyword>
<dbReference type="AlphaFoldDB" id="A0A081BGM9"/>
<evidence type="ECO:0000256" key="3">
    <source>
        <dbReference type="ARBA" id="ARBA00022605"/>
    </source>
</evidence>
<sequence length="232" mass="24831">MKFGVICAMDEEIKSLRDALENESVTKVREITFYTGTISEQEVVLVRSGIGKVEAGITTALLIINFDVDLVINSGSAGGIGEGLQIGDVVVSTETAYHDADARAFNYEYGQLPGQPARFEASKEWGQKMIAAAKETGLNTKLGLIVSGDQFVASKEAIAKIMSYFPDALSSEMEGAAVGQVAHDFDIPYLVVRAMSDVGNEDAGVNFDDFIIDAGKRSAKMLLALFADEAKS</sequence>
<dbReference type="Proteomes" id="UP000028700">
    <property type="component" value="Unassembled WGS sequence"/>
</dbReference>
<dbReference type="InterPro" id="IPR035994">
    <property type="entry name" value="Nucleoside_phosphorylase_sf"/>
</dbReference>
<evidence type="ECO:0000313" key="8">
    <source>
        <dbReference type="EMBL" id="GAK47197.1"/>
    </source>
</evidence>
<evidence type="ECO:0000256" key="6">
    <source>
        <dbReference type="ARBA" id="ARBA00050313"/>
    </source>
</evidence>
<keyword evidence="9" id="KW-1185">Reference proteome</keyword>
<protein>
    <recommendedName>
        <fullName evidence="2">adenosylhomocysteine nucleosidase</fullName>
        <ecNumber evidence="2">3.2.2.9</ecNumber>
    </recommendedName>
</protein>
<dbReference type="EC" id="3.2.2.9" evidence="2"/>
<dbReference type="STRING" id="1291743.LOSG293_030360"/>
<dbReference type="SUPFAM" id="SSF53167">
    <property type="entry name" value="Purine and uridine phosphorylases"/>
    <property type="match status" value="1"/>
</dbReference>
<organism evidence="8 9">
    <name type="scientific">Secundilactobacillus oryzae JCM 18671</name>
    <dbReference type="NCBI Taxonomy" id="1291743"/>
    <lineage>
        <taxon>Bacteria</taxon>
        <taxon>Bacillati</taxon>
        <taxon>Bacillota</taxon>
        <taxon>Bacilli</taxon>
        <taxon>Lactobacillales</taxon>
        <taxon>Lactobacillaceae</taxon>
        <taxon>Secundilactobacillus</taxon>
    </lineage>
</organism>
<comment type="pathway">
    <text evidence="1">Amino-acid biosynthesis; L-methionine biosynthesis via salvage pathway; S-methyl-5-thio-alpha-D-ribose 1-phosphate from S-methyl-5'-thioadenosine (hydrolase route): step 1/2.</text>
</comment>
<dbReference type="GO" id="GO:0008782">
    <property type="term" value="F:adenosylhomocysteine nucleosidase activity"/>
    <property type="evidence" value="ECO:0007669"/>
    <property type="project" value="UniProtKB-EC"/>
</dbReference>
<evidence type="ECO:0000256" key="1">
    <source>
        <dbReference type="ARBA" id="ARBA00004945"/>
    </source>
</evidence>
<comment type="caution">
    <text evidence="8">The sequence shown here is derived from an EMBL/GenBank/DDBJ whole genome shotgun (WGS) entry which is preliminary data.</text>
</comment>
<proteinExistence type="predicted"/>
<dbReference type="NCBIfam" id="NF004079">
    <property type="entry name" value="PRK05584.1"/>
    <property type="match status" value="1"/>
</dbReference>
<dbReference type="GO" id="GO:0008930">
    <property type="term" value="F:methylthioadenosine nucleosidase activity"/>
    <property type="evidence" value="ECO:0007669"/>
    <property type="project" value="InterPro"/>
</dbReference>
<dbReference type="PANTHER" id="PTHR46832:SF1">
    <property type="entry name" value="5'-METHYLTHIOADENOSINE_S-ADENOSYLHOMOCYSTEINE NUCLEOSIDASE"/>
    <property type="match status" value="1"/>
</dbReference>
<gene>
    <name evidence="8" type="ORF">LOSG293_030360</name>
</gene>
<dbReference type="NCBIfam" id="TIGR01704">
    <property type="entry name" value="MTA_SAH-Nsdase"/>
    <property type="match status" value="1"/>
</dbReference>
<dbReference type="Gene3D" id="3.40.50.1580">
    <property type="entry name" value="Nucleoside phosphorylase domain"/>
    <property type="match status" value="1"/>
</dbReference>
<dbReference type="CDD" id="cd09008">
    <property type="entry name" value="MTAN"/>
    <property type="match status" value="1"/>
</dbReference>
<evidence type="ECO:0000259" key="7">
    <source>
        <dbReference type="Pfam" id="PF01048"/>
    </source>
</evidence>
<dbReference type="GO" id="GO:0009164">
    <property type="term" value="P:nucleoside catabolic process"/>
    <property type="evidence" value="ECO:0007669"/>
    <property type="project" value="InterPro"/>
</dbReference>
<feature type="domain" description="Nucleoside phosphorylase" evidence="7">
    <location>
        <begin position="2"/>
        <end position="226"/>
    </location>
</feature>
<dbReference type="InterPro" id="IPR010049">
    <property type="entry name" value="MTA_SAH_Nsdase"/>
</dbReference>